<evidence type="ECO:0000313" key="3">
    <source>
        <dbReference type="Proteomes" id="UP000043699"/>
    </source>
</evidence>
<name>A0A098ELU8_9BACL</name>
<evidence type="ECO:0000256" key="1">
    <source>
        <dbReference type="SAM" id="Phobius"/>
    </source>
</evidence>
<dbReference type="OrthoDB" id="2427947at2"/>
<gene>
    <name evidence="2" type="ORF">BN1080_01722</name>
</gene>
<sequence length="126" mass="14484">MCIPHNEIERQAYIMSEKIRKNSIYKPIRLDFINGKSTEFKNQALEDIGDGKDLPLVSQIILEDKEGTRFGIEPNEIGLRYAAGEITYKEYKQLQNKESKLFIGYVTALSSGFLLISWAALKLFFM</sequence>
<accession>A0A098ELU8</accession>
<reference evidence="2 3" key="1">
    <citation type="submission" date="2014-09" db="EMBL/GenBank/DDBJ databases">
        <authorList>
            <person name="Urmite Genomes Urmite Genomes"/>
        </authorList>
    </citation>
    <scope>NUCLEOTIDE SEQUENCE [LARGE SCALE GENOMIC DNA]</scope>
    <source>
        <strain evidence="2 3">ES2</strain>
    </source>
</reference>
<keyword evidence="3" id="KW-1185">Reference proteome</keyword>
<proteinExistence type="predicted"/>
<dbReference type="EMBL" id="CCXS01000001">
    <property type="protein sequence ID" value="CEG22787.1"/>
    <property type="molecule type" value="Genomic_DNA"/>
</dbReference>
<dbReference type="Proteomes" id="UP000043699">
    <property type="component" value="Unassembled WGS sequence"/>
</dbReference>
<organism evidence="2 3">
    <name type="scientific">Planococcus massiliensis</name>
    <dbReference type="NCBI Taxonomy" id="1499687"/>
    <lineage>
        <taxon>Bacteria</taxon>
        <taxon>Bacillati</taxon>
        <taxon>Bacillota</taxon>
        <taxon>Bacilli</taxon>
        <taxon>Bacillales</taxon>
        <taxon>Caryophanaceae</taxon>
        <taxon>Planococcus</taxon>
    </lineage>
</organism>
<keyword evidence="1" id="KW-0812">Transmembrane</keyword>
<evidence type="ECO:0000313" key="2">
    <source>
        <dbReference type="EMBL" id="CEG22787.1"/>
    </source>
</evidence>
<protein>
    <submittedName>
        <fullName evidence="2">Uncharacterized protein</fullName>
    </submittedName>
</protein>
<dbReference type="AlphaFoldDB" id="A0A098ELU8"/>
<keyword evidence="1" id="KW-0472">Membrane</keyword>
<keyword evidence="1" id="KW-1133">Transmembrane helix</keyword>
<feature type="transmembrane region" description="Helical" evidence="1">
    <location>
        <begin position="101"/>
        <end position="121"/>
    </location>
</feature>